<organism evidence="1 2">
    <name type="scientific">Pocillopora meandrina</name>
    <dbReference type="NCBI Taxonomy" id="46732"/>
    <lineage>
        <taxon>Eukaryota</taxon>
        <taxon>Metazoa</taxon>
        <taxon>Cnidaria</taxon>
        <taxon>Anthozoa</taxon>
        <taxon>Hexacorallia</taxon>
        <taxon>Scleractinia</taxon>
        <taxon>Astrocoeniina</taxon>
        <taxon>Pocilloporidae</taxon>
        <taxon>Pocillopora</taxon>
    </lineage>
</organism>
<gene>
    <name evidence="1" type="ORF">PMEA_00004573</name>
</gene>
<dbReference type="AlphaFoldDB" id="A0AAU9WF54"/>
<accession>A0AAU9WF54</accession>
<sequence>MCGKILLTWHRKTSYRDLSPATRLAKWHCREGTGATFHFRGVSLRAASTGEVTPGISRRTHTWLYRMQKGPHNRGIQTNQQAVCETEEMLGKGLSAIHLRPFKETKVN</sequence>
<protein>
    <submittedName>
        <fullName evidence="1">Uncharacterized protein</fullName>
    </submittedName>
</protein>
<keyword evidence="2" id="KW-1185">Reference proteome</keyword>
<dbReference type="EMBL" id="CALNXJ010000013">
    <property type="protein sequence ID" value="CAH3112605.1"/>
    <property type="molecule type" value="Genomic_DNA"/>
</dbReference>
<reference evidence="1 2" key="1">
    <citation type="submission" date="2022-05" db="EMBL/GenBank/DDBJ databases">
        <authorList>
            <consortium name="Genoscope - CEA"/>
            <person name="William W."/>
        </authorList>
    </citation>
    <scope>NUCLEOTIDE SEQUENCE [LARGE SCALE GENOMIC DNA]</scope>
</reference>
<dbReference type="Proteomes" id="UP001159428">
    <property type="component" value="Unassembled WGS sequence"/>
</dbReference>
<comment type="caution">
    <text evidence="1">The sequence shown here is derived from an EMBL/GenBank/DDBJ whole genome shotgun (WGS) entry which is preliminary data.</text>
</comment>
<feature type="non-terminal residue" evidence="1">
    <location>
        <position position="108"/>
    </location>
</feature>
<proteinExistence type="predicted"/>
<evidence type="ECO:0000313" key="1">
    <source>
        <dbReference type="EMBL" id="CAH3112605.1"/>
    </source>
</evidence>
<name>A0AAU9WF54_9CNID</name>
<evidence type="ECO:0000313" key="2">
    <source>
        <dbReference type="Proteomes" id="UP001159428"/>
    </source>
</evidence>